<evidence type="ECO:0000313" key="1">
    <source>
        <dbReference type="EMBL" id="RXH99884.1"/>
    </source>
</evidence>
<dbReference type="AlphaFoldDB" id="A0A498K1T4"/>
<reference evidence="1 2" key="1">
    <citation type="submission" date="2018-10" db="EMBL/GenBank/DDBJ databases">
        <title>A high-quality apple genome assembly.</title>
        <authorList>
            <person name="Hu J."/>
        </authorList>
    </citation>
    <scope>NUCLEOTIDE SEQUENCE [LARGE SCALE GENOMIC DNA]</scope>
    <source>
        <strain evidence="2">cv. HFTH1</strain>
        <tissue evidence="1">Young leaf</tissue>
    </source>
</reference>
<dbReference type="EMBL" id="RDQH01000331">
    <property type="protein sequence ID" value="RXH99884.1"/>
    <property type="molecule type" value="Genomic_DNA"/>
</dbReference>
<sequence length="130" mass="14162">MATTLPWLLSQLFTPSRPPKSGRSGWVENRVRLLILIGTGVALEPVDVGAGVEHHVERLRRSADSYPGEVLAAALANTGDDGGEEVLGLDLGVHGLEIPPFIPWSASWSLVWSEFTRVESRPSLVRVRDL</sequence>
<dbReference type="Proteomes" id="UP000290289">
    <property type="component" value="Chromosome 5"/>
</dbReference>
<name>A0A498K1T4_MALDO</name>
<keyword evidence="2" id="KW-1185">Reference proteome</keyword>
<evidence type="ECO:0000313" key="2">
    <source>
        <dbReference type="Proteomes" id="UP000290289"/>
    </source>
</evidence>
<organism evidence="1 2">
    <name type="scientific">Malus domestica</name>
    <name type="common">Apple</name>
    <name type="synonym">Pyrus malus</name>
    <dbReference type="NCBI Taxonomy" id="3750"/>
    <lineage>
        <taxon>Eukaryota</taxon>
        <taxon>Viridiplantae</taxon>
        <taxon>Streptophyta</taxon>
        <taxon>Embryophyta</taxon>
        <taxon>Tracheophyta</taxon>
        <taxon>Spermatophyta</taxon>
        <taxon>Magnoliopsida</taxon>
        <taxon>eudicotyledons</taxon>
        <taxon>Gunneridae</taxon>
        <taxon>Pentapetalae</taxon>
        <taxon>rosids</taxon>
        <taxon>fabids</taxon>
        <taxon>Rosales</taxon>
        <taxon>Rosaceae</taxon>
        <taxon>Amygdaloideae</taxon>
        <taxon>Maleae</taxon>
        <taxon>Malus</taxon>
    </lineage>
</organism>
<accession>A0A498K1T4</accession>
<gene>
    <name evidence="1" type="ORF">DVH24_021686</name>
</gene>
<comment type="caution">
    <text evidence="1">The sequence shown here is derived from an EMBL/GenBank/DDBJ whole genome shotgun (WGS) entry which is preliminary data.</text>
</comment>
<protein>
    <submittedName>
        <fullName evidence="1">Uncharacterized protein</fullName>
    </submittedName>
</protein>
<proteinExistence type="predicted"/>